<dbReference type="InterPro" id="IPR038973">
    <property type="entry name" value="MutL/Mlh/Pms-like"/>
</dbReference>
<comment type="similarity">
    <text evidence="1">Belongs to the DNA mismatch repair MutL/HexB family.</text>
</comment>
<reference evidence="3" key="1">
    <citation type="submission" date="2025-08" db="UniProtKB">
        <authorList>
            <consortium name="Ensembl"/>
        </authorList>
    </citation>
    <scope>IDENTIFICATION</scope>
</reference>
<protein>
    <submittedName>
        <fullName evidence="3">Uncharacterized protein</fullName>
    </submittedName>
</protein>
<dbReference type="SUPFAM" id="SSF55874">
    <property type="entry name" value="ATPase domain of HSP90 chaperone/DNA topoisomerase II/histidine kinase"/>
    <property type="match status" value="1"/>
</dbReference>
<dbReference type="Ensembl" id="ENSCCRT00015046529.1">
    <property type="protein sequence ID" value="ENSCCRP00015045011.1"/>
    <property type="gene ID" value="ENSCCRG00015018681.1"/>
</dbReference>
<evidence type="ECO:0000256" key="1">
    <source>
        <dbReference type="ARBA" id="ARBA00006082"/>
    </source>
</evidence>
<proteinExistence type="inferred from homology"/>
<dbReference type="Gene3D" id="3.30.565.10">
    <property type="entry name" value="Histidine kinase-like ATPase, C-terminal domain"/>
    <property type="match status" value="1"/>
</dbReference>
<evidence type="ECO:0000313" key="3">
    <source>
        <dbReference type="Ensembl" id="ENSCCRP00015045011.1"/>
    </source>
</evidence>
<dbReference type="GO" id="GO:0032389">
    <property type="term" value="C:MutLalpha complex"/>
    <property type="evidence" value="ECO:0007669"/>
    <property type="project" value="TreeGrafter"/>
</dbReference>
<evidence type="ECO:0000313" key="4">
    <source>
        <dbReference type="Proteomes" id="UP000694700"/>
    </source>
</evidence>
<name>A0A8C1Z0W5_CYPCA</name>
<dbReference type="Proteomes" id="UP000694700">
    <property type="component" value="Unplaced"/>
</dbReference>
<sequence>YCLLYYCTVVLWLATAVKELVENSIDAGATNVGDDVKLKGNGIKLVEVFNNGKGDEEQNFEVLSKFKKTVILNCNNISQFYYFNCSFYQINAVRVKKKKERKKETYLKNIFSYQPQIFER</sequence>
<evidence type="ECO:0000256" key="2">
    <source>
        <dbReference type="SAM" id="SignalP"/>
    </source>
</evidence>
<dbReference type="PANTHER" id="PTHR10073">
    <property type="entry name" value="DNA MISMATCH REPAIR PROTEIN MLH, PMS, MUTL"/>
    <property type="match status" value="1"/>
</dbReference>
<dbReference type="GO" id="GO:0006298">
    <property type="term" value="P:mismatch repair"/>
    <property type="evidence" value="ECO:0007669"/>
    <property type="project" value="InterPro"/>
</dbReference>
<keyword evidence="2" id="KW-0732">Signal</keyword>
<organism evidence="3 4">
    <name type="scientific">Cyprinus carpio</name>
    <name type="common">Common carp</name>
    <dbReference type="NCBI Taxonomy" id="7962"/>
    <lineage>
        <taxon>Eukaryota</taxon>
        <taxon>Metazoa</taxon>
        <taxon>Chordata</taxon>
        <taxon>Craniata</taxon>
        <taxon>Vertebrata</taxon>
        <taxon>Euteleostomi</taxon>
        <taxon>Actinopterygii</taxon>
        <taxon>Neopterygii</taxon>
        <taxon>Teleostei</taxon>
        <taxon>Ostariophysi</taxon>
        <taxon>Cypriniformes</taxon>
        <taxon>Cyprinidae</taxon>
        <taxon>Cyprininae</taxon>
        <taxon>Cyprinus</taxon>
    </lineage>
</organism>
<feature type="signal peptide" evidence="2">
    <location>
        <begin position="1"/>
        <end position="19"/>
    </location>
</feature>
<dbReference type="GO" id="GO:0140664">
    <property type="term" value="F:ATP-dependent DNA damage sensor activity"/>
    <property type="evidence" value="ECO:0007669"/>
    <property type="project" value="InterPro"/>
</dbReference>
<dbReference type="AlphaFoldDB" id="A0A8C1Z0W5"/>
<dbReference type="PANTHER" id="PTHR10073:SF52">
    <property type="entry name" value="MISMATCH REPAIR ENDONUCLEASE PMS2"/>
    <property type="match status" value="1"/>
</dbReference>
<accession>A0A8C1Z0W5</accession>
<dbReference type="GO" id="GO:0016887">
    <property type="term" value="F:ATP hydrolysis activity"/>
    <property type="evidence" value="ECO:0007669"/>
    <property type="project" value="InterPro"/>
</dbReference>
<feature type="chain" id="PRO_5034579459" evidence="2">
    <location>
        <begin position="20"/>
        <end position="120"/>
    </location>
</feature>
<dbReference type="InterPro" id="IPR036890">
    <property type="entry name" value="HATPase_C_sf"/>
</dbReference>